<dbReference type="RefSeq" id="WP_183952284.1">
    <property type="nucleotide sequence ID" value="NZ_JACIDH010000012.1"/>
</dbReference>
<keyword evidence="2" id="KW-1185">Reference proteome</keyword>
<accession>A0A7W6AAE5</accession>
<dbReference type="AlphaFoldDB" id="A0A7W6AAE5"/>
<dbReference type="Proteomes" id="UP000538670">
    <property type="component" value="Unassembled WGS sequence"/>
</dbReference>
<sequence>MRPNAEHVLDYFHIAMRVTVMQQIARGLPPPSETDKDVAVATLERVRHFLWHGNWRRALDLIGDVETRMLGATDPDVTDEPMSHPQVSPQARNLLKHLREFESYISANASMIPNYGERRRYGEAVSTAFVESTVNQVVAKRFAKKQQMQWTPRGVHLLVQLRVRTLDGTLANDFQRWRDERKAA</sequence>
<reference evidence="1 2" key="1">
    <citation type="submission" date="2020-08" db="EMBL/GenBank/DDBJ databases">
        <title>Genomic Encyclopedia of Type Strains, Phase IV (KMG-IV): sequencing the most valuable type-strain genomes for metagenomic binning, comparative biology and taxonomic classification.</title>
        <authorList>
            <person name="Goeker M."/>
        </authorList>
    </citation>
    <scope>NUCLEOTIDE SEQUENCE [LARGE SCALE GENOMIC DNA]</scope>
    <source>
        <strain evidence="1 2">DSM 19512</strain>
    </source>
</reference>
<evidence type="ECO:0000313" key="1">
    <source>
        <dbReference type="EMBL" id="MBB3880204.1"/>
    </source>
</evidence>
<proteinExistence type="predicted"/>
<evidence type="ECO:0008006" key="3">
    <source>
        <dbReference type="Google" id="ProtNLM"/>
    </source>
</evidence>
<dbReference type="EMBL" id="JACIDH010000012">
    <property type="protein sequence ID" value="MBB3880204.1"/>
    <property type="molecule type" value="Genomic_DNA"/>
</dbReference>
<protein>
    <recommendedName>
        <fullName evidence="3">Transposase</fullName>
    </recommendedName>
</protein>
<organism evidence="1 2">
    <name type="scientific">Sphingomonas pseudosanguinis</name>
    <dbReference type="NCBI Taxonomy" id="413712"/>
    <lineage>
        <taxon>Bacteria</taxon>
        <taxon>Pseudomonadati</taxon>
        <taxon>Pseudomonadota</taxon>
        <taxon>Alphaproteobacteria</taxon>
        <taxon>Sphingomonadales</taxon>
        <taxon>Sphingomonadaceae</taxon>
        <taxon>Sphingomonas</taxon>
    </lineage>
</organism>
<comment type="caution">
    <text evidence="1">The sequence shown here is derived from an EMBL/GenBank/DDBJ whole genome shotgun (WGS) entry which is preliminary data.</text>
</comment>
<gene>
    <name evidence="1" type="ORF">GGR48_002647</name>
</gene>
<name>A0A7W6AAE5_9SPHN</name>
<evidence type="ECO:0000313" key="2">
    <source>
        <dbReference type="Proteomes" id="UP000538670"/>
    </source>
</evidence>